<dbReference type="Gene3D" id="3.40.50.300">
    <property type="entry name" value="P-loop containing nucleotide triphosphate hydrolases"/>
    <property type="match status" value="1"/>
</dbReference>
<keyword evidence="4" id="KW-0067">ATP-binding</keyword>
<comment type="function">
    <text evidence="1">DNA-dependent ATPase that plays important roles in cellular responses to stalled DNA replication processes.</text>
</comment>
<evidence type="ECO:0000259" key="5">
    <source>
        <dbReference type="SMART" id="SM00382"/>
    </source>
</evidence>
<dbReference type="SUPFAM" id="SSF52540">
    <property type="entry name" value="P-loop containing nucleoside triphosphate hydrolases"/>
    <property type="match status" value="1"/>
</dbReference>
<dbReference type="InterPro" id="IPR008824">
    <property type="entry name" value="RuvB-like_N"/>
</dbReference>
<dbReference type="PANTHER" id="PTHR13779">
    <property type="entry name" value="WERNER HELICASE-INTERACTING PROTEIN 1 FAMILY MEMBER"/>
    <property type="match status" value="1"/>
</dbReference>
<dbReference type="InterPro" id="IPR051314">
    <property type="entry name" value="AAA_ATPase_RarA/MGS1/WRNIP1"/>
</dbReference>
<accession>A0ABS2WR33</accession>
<reference evidence="7" key="1">
    <citation type="submission" date="2021-02" db="EMBL/GenBank/DDBJ databases">
        <title>Sulfurospirillum tamanensis sp. nov.</title>
        <authorList>
            <person name="Merkel A.Y."/>
        </authorList>
    </citation>
    <scope>NUCLEOTIDE SEQUENCE [LARGE SCALE GENOMIC DNA]</scope>
    <source>
        <strain evidence="7">T05b</strain>
    </source>
</reference>
<organism evidence="6 7">
    <name type="scientific">Sulfurospirillum tamanense</name>
    <dbReference type="NCBI Taxonomy" id="2813362"/>
    <lineage>
        <taxon>Bacteria</taxon>
        <taxon>Pseudomonadati</taxon>
        <taxon>Campylobacterota</taxon>
        <taxon>Epsilonproteobacteria</taxon>
        <taxon>Campylobacterales</taxon>
        <taxon>Sulfurospirillaceae</taxon>
        <taxon>Sulfurospirillum</taxon>
    </lineage>
</organism>
<evidence type="ECO:0000313" key="7">
    <source>
        <dbReference type="Proteomes" id="UP000703590"/>
    </source>
</evidence>
<evidence type="ECO:0000256" key="1">
    <source>
        <dbReference type="ARBA" id="ARBA00002393"/>
    </source>
</evidence>
<dbReference type="InterPro" id="IPR032423">
    <property type="entry name" value="AAA_assoc_2"/>
</dbReference>
<feature type="domain" description="AAA+ ATPase" evidence="5">
    <location>
        <begin position="37"/>
        <end position="150"/>
    </location>
</feature>
<dbReference type="Pfam" id="PF16193">
    <property type="entry name" value="AAA_assoc_2"/>
    <property type="match status" value="1"/>
</dbReference>
<dbReference type="Proteomes" id="UP000703590">
    <property type="component" value="Unassembled WGS sequence"/>
</dbReference>
<evidence type="ECO:0000313" key="6">
    <source>
        <dbReference type="EMBL" id="MBN2964055.1"/>
    </source>
</evidence>
<dbReference type="Pfam" id="PF12002">
    <property type="entry name" value="MgsA_C"/>
    <property type="match status" value="1"/>
</dbReference>
<dbReference type="CDD" id="cd00009">
    <property type="entry name" value="AAA"/>
    <property type="match status" value="1"/>
</dbReference>
<evidence type="ECO:0000256" key="2">
    <source>
        <dbReference type="ARBA" id="ARBA00020776"/>
    </source>
</evidence>
<dbReference type="CDD" id="cd18139">
    <property type="entry name" value="HLD_clamp_RarA"/>
    <property type="match status" value="1"/>
</dbReference>
<protein>
    <recommendedName>
        <fullName evidence="2">Replication-associated recombination protein A</fullName>
    </recommendedName>
</protein>
<dbReference type="SMART" id="SM00382">
    <property type="entry name" value="AAA"/>
    <property type="match status" value="1"/>
</dbReference>
<evidence type="ECO:0000256" key="4">
    <source>
        <dbReference type="ARBA" id="ARBA00022840"/>
    </source>
</evidence>
<dbReference type="InterPro" id="IPR003593">
    <property type="entry name" value="AAA+_ATPase"/>
</dbReference>
<dbReference type="PANTHER" id="PTHR13779:SF7">
    <property type="entry name" value="ATPASE WRNIP1"/>
    <property type="match status" value="1"/>
</dbReference>
<dbReference type="InterPro" id="IPR021886">
    <property type="entry name" value="MgsA_C"/>
</dbReference>
<reference evidence="6 7" key="2">
    <citation type="submission" date="2021-02" db="EMBL/GenBank/DDBJ databases">
        <title>Sulfurospirillum tamanensis sp. nov.</title>
        <authorList>
            <person name="Frolova A."/>
            <person name="Merkel A."/>
            <person name="Slobodkin A."/>
        </authorList>
    </citation>
    <scope>NUCLEOTIDE SEQUENCE [LARGE SCALE GENOMIC DNA]</scope>
    <source>
        <strain evidence="6 7">T05b</strain>
    </source>
</reference>
<evidence type="ECO:0000256" key="3">
    <source>
        <dbReference type="ARBA" id="ARBA00022741"/>
    </source>
</evidence>
<reference evidence="6 7" key="3">
    <citation type="submission" date="2021-02" db="EMBL/GenBank/DDBJ databases">
        <authorList>
            <person name="Merkel A.Y."/>
        </authorList>
    </citation>
    <scope>NUCLEOTIDE SEQUENCE [LARGE SCALE GENOMIC DNA]</scope>
    <source>
        <strain evidence="6 7">T05b</strain>
    </source>
</reference>
<sequence length="406" mass="44896">MDALALRFRPKTLEEMVGQRHLVGEGSPLLALLKKGKMPHAMFFGPPGTGKTTLARIVANMLDAPFYELDATSLKVESFRKIFASHQHALVKPLIFVDEVHRLSKTQQEVLLLPMENHEATVIGASTENPYFALSNGIRSRSMLFEFKPLEAEDLHTLLVRVQNALGFTITPEAADYVVDSSAGDTRAMLNLLEYALHVNTHIDLMLLKSLRPAPLKDGVSSDDTHYQLASALIKSIRGSDVDAALYYLARLIDGAETPEFIARRLVILASEDVGNANPNALNLAVSTMQAVKLIGYPESRIILSQCVVYLASSPKSNSAYDAINKAQAYVTNKPRLDVPAHLKEPTRQGYLYPHAFGGWVKQDYTSKPVHFYTSSGVGFEKTLDEWLHKIRTKDAPKKASKDPEA</sequence>
<dbReference type="EMBL" id="JAFHKK010000007">
    <property type="protein sequence ID" value="MBN2964055.1"/>
    <property type="molecule type" value="Genomic_DNA"/>
</dbReference>
<dbReference type="Gene3D" id="1.20.272.10">
    <property type="match status" value="1"/>
</dbReference>
<name>A0ABS2WR33_9BACT</name>
<keyword evidence="3" id="KW-0547">Nucleotide-binding</keyword>
<dbReference type="Gene3D" id="1.10.3710.10">
    <property type="entry name" value="DNA polymerase III clamp loader subunits, C-terminal domain"/>
    <property type="match status" value="1"/>
</dbReference>
<gene>
    <name evidence="6" type="ORF">JWV37_04605</name>
</gene>
<proteinExistence type="predicted"/>
<comment type="caution">
    <text evidence="6">The sequence shown here is derived from an EMBL/GenBank/DDBJ whole genome shotgun (WGS) entry which is preliminary data.</text>
</comment>
<dbReference type="SUPFAM" id="SSF48019">
    <property type="entry name" value="post-AAA+ oligomerization domain-like"/>
    <property type="match status" value="1"/>
</dbReference>
<keyword evidence="7" id="KW-1185">Reference proteome</keyword>
<dbReference type="Pfam" id="PF05496">
    <property type="entry name" value="RuvB_N"/>
    <property type="match status" value="1"/>
</dbReference>
<dbReference type="InterPro" id="IPR027417">
    <property type="entry name" value="P-loop_NTPase"/>
</dbReference>
<dbReference type="InterPro" id="IPR008921">
    <property type="entry name" value="DNA_pol3_clamp-load_cplx_C"/>
</dbReference>
<dbReference type="RefSeq" id="WP_205458606.1">
    <property type="nucleotide sequence ID" value="NZ_JAFHKK010000007.1"/>
</dbReference>